<sequence length="335" mass="38234">MVTFAIFLMSIWAYAVSAAYHFQPDNHATWKNTRIPSFIDLSEDQNSGSYWSSAFITTTTGKQYLLVHHQFGTNCKSSVLDLASLKYWRHVDHCEVNSDTKTVTSDSLSVRFPNFSVVANTPDKISELEIYAKSPDYSFTLDVECRTSKVLMNGGNAVIAWGPNRANDNTTHWSIPAARTSGSLRLGTRKPLAVDPSRSFTYYDHQNIYSGAPENFTWFEAHFPDPNIRVSIWAYDWSDSSDEWRYATVRFGEETLIVLPYTWKVHWDDAWVSGTSNHTYPQRWTLTFENGDYLRFKSVKKDQEIQDGSWTGFATVEGRFMGQTTGFGIADTIYV</sequence>
<dbReference type="PANTHER" id="PTHR40617:SF1">
    <property type="entry name" value="ATTH DOMAIN-CONTAINING PROTEIN-RELATED"/>
    <property type="match status" value="1"/>
</dbReference>
<protein>
    <recommendedName>
        <fullName evidence="4">AttH domain-containing protein</fullName>
    </recommendedName>
</protein>
<dbReference type="Proteomes" id="UP000717696">
    <property type="component" value="Unassembled WGS sequence"/>
</dbReference>
<dbReference type="PANTHER" id="PTHR40617">
    <property type="entry name" value="TERPENE CYCLASE ASQC"/>
    <property type="match status" value="1"/>
</dbReference>
<dbReference type="InterPro" id="IPR023374">
    <property type="entry name" value="AttH-like_dom_sf"/>
</dbReference>
<accession>A0A9P9IDV8</accession>
<dbReference type="SUPFAM" id="SSF159245">
    <property type="entry name" value="AttH-like"/>
    <property type="match status" value="1"/>
</dbReference>
<feature type="chain" id="PRO_5040468903" description="AttH domain-containing protein" evidence="1">
    <location>
        <begin position="19"/>
        <end position="335"/>
    </location>
</feature>
<dbReference type="EMBL" id="JAGMUU010000033">
    <property type="protein sequence ID" value="KAH7118068.1"/>
    <property type="molecule type" value="Genomic_DNA"/>
</dbReference>
<organism evidence="2 3">
    <name type="scientific">Dactylonectria estremocensis</name>
    <dbReference type="NCBI Taxonomy" id="1079267"/>
    <lineage>
        <taxon>Eukaryota</taxon>
        <taxon>Fungi</taxon>
        <taxon>Dikarya</taxon>
        <taxon>Ascomycota</taxon>
        <taxon>Pezizomycotina</taxon>
        <taxon>Sordariomycetes</taxon>
        <taxon>Hypocreomycetidae</taxon>
        <taxon>Hypocreales</taxon>
        <taxon>Nectriaceae</taxon>
        <taxon>Dactylonectria</taxon>
    </lineage>
</organism>
<evidence type="ECO:0008006" key="4">
    <source>
        <dbReference type="Google" id="ProtNLM"/>
    </source>
</evidence>
<evidence type="ECO:0000313" key="2">
    <source>
        <dbReference type="EMBL" id="KAH7118068.1"/>
    </source>
</evidence>
<keyword evidence="1" id="KW-0732">Signal</keyword>
<gene>
    <name evidence="2" type="ORF">B0J13DRAFT_629982</name>
</gene>
<proteinExistence type="predicted"/>
<dbReference type="Gene3D" id="2.40.370.10">
    <property type="entry name" value="AttH-like domain"/>
    <property type="match status" value="2"/>
</dbReference>
<keyword evidence="3" id="KW-1185">Reference proteome</keyword>
<dbReference type="OrthoDB" id="5295747at2759"/>
<feature type="signal peptide" evidence="1">
    <location>
        <begin position="1"/>
        <end position="18"/>
    </location>
</feature>
<comment type="caution">
    <text evidence="2">The sequence shown here is derived from an EMBL/GenBank/DDBJ whole genome shotgun (WGS) entry which is preliminary data.</text>
</comment>
<evidence type="ECO:0000313" key="3">
    <source>
        <dbReference type="Proteomes" id="UP000717696"/>
    </source>
</evidence>
<dbReference type="AlphaFoldDB" id="A0A9P9IDV8"/>
<dbReference type="InterPro" id="IPR053112">
    <property type="entry name" value="Fungal_Dehydratase/Hydratase"/>
</dbReference>
<name>A0A9P9IDV8_9HYPO</name>
<reference evidence="2" key="1">
    <citation type="journal article" date="2021" name="Nat. Commun.">
        <title>Genetic determinants of endophytism in the Arabidopsis root mycobiome.</title>
        <authorList>
            <person name="Mesny F."/>
            <person name="Miyauchi S."/>
            <person name="Thiergart T."/>
            <person name="Pickel B."/>
            <person name="Atanasova L."/>
            <person name="Karlsson M."/>
            <person name="Huettel B."/>
            <person name="Barry K.W."/>
            <person name="Haridas S."/>
            <person name="Chen C."/>
            <person name="Bauer D."/>
            <person name="Andreopoulos W."/>
            <person name="Pangilinan J."/>
            <person name="LaButti K."/>
            <person name="Riley R."/>
            <person name="Lipzen A."/>
            <person name="Clum A."/>
            <person name="Drula E."/>
            <person name="Henrissat B."/>
            <person name="Kohler A."/>
            <person name="Grigoriev I.V."/>
            <person name="Martin F.M."/>
            <person name="Hacquard S."/>
        </authorList>
    </citation>
    <scope>NUCLEOTIDE SEQUENCE</scope>
    <source>
        <strain evidence="2">MPI-CAGE-AT-0021</strain>
    </source>
</reference>
<evidence type="ECO:0000256" key="1">
    <source>
        <dbReference type="SAM" id="SignalP"/>
    </source>
</evidence>